<dbReference type="InterPro" id="IPR029063">
    <property type="entry name" value="SAM-dependent_MTases_sf"/>
</dbReference>
<sequence>MSSSDQIPASSNDDSFGHHNKLHFNSEAKKYDIDPLALTISKKCGEAIIKELRSELDPEKTEVMDFACGTGLISQALSPYVKSIIGVDSSQNMVDEYNKKVWQQGIDASEMKAICLDLKESEGDQLDGRKFDLVVVDPETIDHFNRLGDKHKHVEHTVAHKGGFYHNEIEEVFLNTGVLDDVKVELSFTFNQFIEKDQKECTFKYLIAKGRKKE</sequence>
<reference evidence="2" key="1">
    <citation type="submission" date="2021-06" db="EMBL/GenBank/DDBJ databases">
        <authorList>
            <person name="Kallberg Y."/>
            <person name="Tangrot J."/>
            <person name="Rosling A."/>
        </authorList>
    </citation>
    <scope>NUCLEOTIDE SEQUENCE</scope>
    <source>
        <strain evidence="2">87-6 pot B 2015</strain>
    </source>
</reference>
<dbReference type="InterPro" id="IPR041698">
    <property type="entry name" value="Methyltransf_25"/>
</dbReference>
<protein>
    <submittedName>
        <fullName evidence="2">291_t:CDS:1</fullName>
    </submittedName>
</protein>
<gene>
    <name evidence="2" type="ORF">FMOSSE_LOCUS1996</name>
</gene>
<organism evidence="2 3">
    <name type="scientific">Funneliformis mosseae</name>
    <name type="common">Endomycorrhizal fungus</name>
    <name type="synonym">Glomus mosseae</name>
    <dbReference type="NCBI Taxonomy" id="27381"/>
    <lineage>
        <taxon>Eukaryota</taxon>
        <taxon>Fungi</taxon>
        <taxon>Fungi incertae sedis</taxon>
        <taxon>Mucoromycota</taxon>
        <taxon>Glomeromycotina</taxon>
        <taxon>Glomeromycetes</taxon>
        <taxon>Glomerales</taxon>
        <taxon>Glomeraceae</taxon>
        <taxon>Funneliformis</taxon>
    </lineage>
</organism>
<evidence type="ECO:0000313" key="2">
    <source>
        <dbReference type="EMBL" id="CAG8460144.1"/>
    </source>
</evidence>
<name>A0A9N8VRT6_FUNMO</name>
<accession>A0A9N8VRT6</accession>
<dbReference type="SUPFAM" id="SSF53335">
    <property type="entry name" value="S-adenosyl-L-methionine-dependent methyltransferases"/>
    <property type="match status" value="1"/>
</dbReference>
<dbReference type="EMBL" id="CAJVPP010000242">
    <property type="protein sequence ID" value="CAG8460144.1"/>
    <property type="molecule type" value="Genomic_DNA"/>
</dbReference>
<dbReference type="Gene3D" id="3.40.50.150">
    <property type="entry name" value="Vaccinia Virus protein VP39"/>
    <property type="match status" value="1"/>
</dbReference>
<evidence type="ECO:0000313" key="3">
    <source>
        <dbReference type="Proteomes" id="UP000789375"/>
    </source>
</evidence>
<comment type="caution">
    <text evidence="2">The sequence shown here is derived from an EMBL/GenBank/DDBJ whole genome shotgun (WGS) entry which is preliminary data.</text>
</comment>
<evidence type="ECO:0000259" key="1">
    <source>
        <dbReference type="Pfam" id="PF13649"/>
    </source>
</evidence>
<proteinExistence type="predicted"/>
<dbReference type="CDD" id="cd02440">
    <property type="entry name" value="AdoMet_MTases"/>
    <property type="match status" value="1"/>
</dbReference>
<dbReference type="Proteomes" id="UP000789375">
    <property type="component" value="Unassembled WGS sequence"/>
</dbReference>
<dbReference type="AlphaFoldDB" id="A0A9N8VRT6"/>
<keyword evidence="3" id="KW-1185">Reference proteome</keyword>
<dbReference type="Pfam" id="PF13649">
    <property type="entry name" value="Methyltransf_25"/>
    <property type="match status" value="1"/>
</dbReference>
<feature type="domain" description="Methyltransferase" evidence="1">
    <location>
        <begin position="63"/>
        <end position="145"/>
    </location>
</feature>